<evidence type="ECO:0000313" key="2">
    <source>
        <dbReference type="WBParaSite" id="PDA_v2.g6747.t1"/>
    </source>
</evidence>
<dbReference type="InterPro" id="IPR043013">
    <property type="entry name" value="Znf_TRAF_N"/>
</dbReference>
<organism evidence="1 2">
    <name type="scientific">Panagrolaimus davidi</name>
    <dbReference type="NCBI Taxonomy" id="227884"/>
    <lineage>
        <taxon>Eukaryota</taxon>
        <taxon>Metazoa</taxon>
        <taxon>Ecdysozoa</taxon>
        <taxon>Nematoda</taxon>
        <taxon>Chromadorea</taxon>
        <taxon>Rhabditida</taxon>
        <taxon>Tylenchina</taxon>
        <taxon>Panagrolaimomorpha</taxon>
        <taxon>Panagrolaimoidea</taxon>
        <taxon>Panagrolaimidae</taxon>
        <taxon>Panagrolaimus</taxon>
    </lineage>
</organism>
<accession>A0A914QXX1</accession>
<sequence>MWGYEPADEDYVVQGFDLSIAEIKEAHQEHAHCAFCYSLNCAEIDICKIVACKYCKIKLHSCKVEDHESICIKVSYYY</sequence>
<dbReference type="AlphaFoldDB" id="A0A914QXX1"/>
<reference evidence="2" key="1">
    <citation type="submission" date="2022-11" db="UniProtKB">
        <authorList>
            <consortium name="WormBaseParasite"/>
        </authorList>
    </citation>
    <scope>IDENTIFICATION</scope>
</reference>
<dbReference type="WBParaSite" id="PDA_v2.g6747.t1">
    <property type="protein sequence ID" value="PDA_v2.g6747.t1"/>
    <property type="gene ID" value="PDA_v2.g6747"/>
</dbReference>
<name>A0A914QXX1_9BILA</name>
<proteinExistence type="predicted"/>
<protein>
    <submittedName>
        <fullName evidence="2">Uncharacterized protein</fullName>
    </submittedName>
</protein>
<dbReference type="Gene3D" id="3.30.40.150">
    <property type="entry name" value="TRAF-like zinc-finger, N-terminal subdomain"/>
    <property type="match status" value="1"/>
</dbReference>
<evidence type="ECO:0000313" key="1">
    <source>
        <dbReference type="Proteomes" id="UP000887578"/>
    </source>
</evidence>
<keyword evidence="1" id="KW-1185">Reference proteome</keyword>
<dbReference type="Proteomes" id="UP000887578">
    <property type="component" value="Unplaced"/>
</dbReference>